<sequence length="45" mass="5276">MKITIEIDSDDYKSIEKLRLLADALKDEERDASQHIEELEQEGKE</sequence>
<name>A0A0F9RBB1_9ZZZZ</name>
<dbReference type="AlphaFoldDB" id="A0A0F9RBB1"/>
<evidence type="ECO:0000313" key="2">
    <source>
        <dbReference type="EMBL" id="KKN52184.1"/>
    </source>
</evidence>
<gene>
    <name evidence="2" type="ORF">LCGC14_0615340</name>
</gene>
<reference evidence="2" key="1">
    <citation type="journal article" date="2015" name="Nature">
        <title>Complex archaea that bridge the gap between prokaryotes and eukaryotes.</title>
        <authorList>
            <person name="Spang A."/>
            <person name="Saw J.H."/>
            <person name="Jorgensen S.L."/>
            <person name="Zaremba-Niedzwiedzka K."/>
            <person name="Martijn J."/>
            <person name="Lind A.E."/>
            <person name="van Eijk R."/>
            <person name="Schleper C."/>
            <person name="Guy L."/>
            <person name="Ettema T.J."/>
        </authorList>
    </citation>
    <scope>NUCLEOTIDE SEQUENCE</scope>
</reference>
<keyword evidence="1" id="KW-0175">Coiled coil</keyword>
<protein>
    <submittedName>
        <fullName evidence="2">Uncharacterized protein</fullName>
    </submittedName>
</protein>
<organism evidence="2">
    <name type="scientific">marine sediment metagenome</name>
    <dbReference type="NCBI Taxonomy" id="412755"/>
    <lineage>
        <taxon>unclassified sequences</taxon>
        <taxon>metagenomes</taxon>
        <taxon>ecological metagenomes</taxon>
    </lineage>
</organism>
<feature type="coiled-coil region" evidence="1">
    <location>
        <begin position="15"/>
        <end position="45"/>
    </location>
</feature>
<dbReference type="EMBL" id="LAZR01001030">
    <property type="protein sequence ID" value="KKN52184.1"/>
    <property type="molecule type" value="Genomic_DNA"/>
</dbReference>
<evidence type="ECO:0000256" key="1">
    <source>
        <dbReference type="SAM" id="Coils"/>
    </source>
</evidence>
<accession>A0A0F9RBB1</accession>
<comment type="caution">
    <text evidence="2">The sequence shown here is derived from an EMBL/GenBank/DDBJ whole genome shotgun (WGS) entry which is preliminary data.</text>
</comment>
<proteinExistence type="predicted"/>